<dbReference type="GO" id="GO:0090173">
    <property type="term" value="P:regulation of synaptonemal complex assembly"/>
    <property type="evidence" value="ECO:0007669"/>
    <property type="project" value="InterPro"/>
</dbReference>
<keyword evidence="4" id="KW-1185">Reference proteome</keyword>
<reference evidence="3 4" key="1">
    <citation type="journal article" date="2023" name="Elife">
        <title>Identification of key yeast species and microbe-microbe interactions impacting larval growth of Drosophila in the wild.</title>
        <authorList>
            <person name="Mure A."/>
            <person name="Sugiura Y."/>
            <person name="Maeda R."/>
            <person name="Honda K."/>
            <person name="Sakurai N."/>
            <person name="Takahashi Y."/>
            <person name="Watada M."/>
            <person name="Katoh T."/>
            <person name="Gotoh A."/>
            <person name="Gotoh Y."/>
            <person name="Taniguchi I."/>
            <person name="Nakamura K."/>
            <person name="Hayashi T."/>
            <person name="Katayama T."/>
            <person name="Uemura T."/>
            <person name="Hattori Y."/>
        </authorList>
    </citation>
    <scope>NUCLEOTIDE SEQUENCE [LARGE SCALE GENOMIC DNA]</scope>
    <source>
        <strain evidence="3 4">PK-24</strain>
    </source>
</reference>
<evidence type="ECO:0000313" key="4">
    <source>
        <dbReference type="Proteomes" id="UP001378960"/>
    </source>
</evidence>
<dbReference type="AlphaFoldDB" id="A0AAV5QYH4"/>
<evidence type="ECO:0000313" key="3">
    <source>
        <dbReference type="EMBL" id="GMM44219.1"/>
    </source>
</evidence>
<dbReference type="Pfam" id="PF08631">
    <property type="entry name" value="SPO22"/>
    <property type="match status" value="1"/>
</dbReference>
<gene>
    <name evidence="3" type="ORF">DAPK24_007940</name>
</gene>
<dbReference type="GO" id="GO:0051321">
    <property type="term" value="P:meiotic cell cycle"/>
    <property type="evidence" value="ECO:0007669"/>
    <property type="project" value="UniProtKB-KW"/>
</dbReference>
<protein>
    <submittedName>
        <fullName evidence="3">Spo22 protein</fullName>
    </submittedName>
</protein>
<evidence type="ECO:0000256" key="1">
    <source>
        <dbReference type="ARBA" id="ARBA00023254"/>
    </source>
</evidence>
<evidence type="ECO:0000256" key="2">
    <source>
        <dbReference type="SAM" id="MobiDB-lite"/>
    </source>
</evidence>
<dbReference type="EMBL" id="BTGB01000001">
    <property type="protein sequence ID" value="GMM44219.1"/>
    <property type="molecule type" value="Genomic_DNA"/>
</dbReference>
<dbReference type="InterPro" id="IPR013940">
    <property type="entry name" value="Spo22/ZIP4/TEX11"/>
</dbReference>
<comment type="caution">
    <text evidence="3">The sequence shown here is derived from an EMBL/GenBank/DDBJ whole genome shotgun (WGS) entry which is preliminary data.</text>
</comment>
<accession>A0AAV5QYH4</accession>
<feature type="region of interest" description="Disordered" evidence="2">
    <location>
        <begin position="945"/>
        <end position="976"/>
    </location>
</feature>
<name>A0AAV5QYH4_PICKL</name>
<sequence>MIGFCDTTFQILENITVNNDATFELSCIGTRLDTLTPVLESTEKCVRIDYVPVIKLKDETVHSSISKKLHLLEKSSLSVWNVVDLKMKECEKESYSWKDGFYTIVMKLKYFVCLLLSIYTMMNVGNLGKIGTIKCLFRTYYECIDLKDLNVGKQVKEYVEKIIPFIETCKLNDEDEKILNGLKMEFLILDMQSAFLLNNISMAKFYENKANVVDNCIKMKVENVFNICRILFNDGLQLYQQGKYHDSYYFLERCYLVIEKMVDEIKESGPEYKIKVSTLTILTKCCIKLDTKESIEKANKLIKFLQMQETEKVESFKLQLDLLEYQSLNVSEIEEIMMKFIISLPSNMKILQKIRMLLNAYSSKQPTIAKNCLLYVFTNKLKFSDTEYNEVIENYLISSIWMVTSQLKIESTKEKLNIVENILEIGDKKIVFELTKETKNCLVILLWSMGKKKMKEDDYNEALEWFECCFSRILKVNNDQSEQNDEIFGKIERSMLQCCLKVEELDKFNNIFNRLSKFNKKNAITLYYKFVQTLKMENQKDDSNGEAIKILTELCDSEDPKSINLLALCVIESKDNTNGHNKEVNKPLNCAIEKMLIKCDAMGTTTDNPLFLVALRSSVYIYSKTIDNDIKNCDESVDMMIKSINQFIKYAKENESKIDYSEMQNDCEWFASICYNYGVLLVENEIFDINGVKLFSSVIRLIKLLKKENQENYYKWQSKAIIFSGICEREIIEGYDKSDTSMHDINQKWKKIYDDNIQQIAVLSEYEDIDREIIFQHHLIINESLIRRKLWKDVIKRVKQLTVSLEEDFVDNEMNNEQLDNLMEMVYNKSQRNFTSVDYDQIAMLSDTIMFERGFKEEFQVSERMIFKWIYLLVNYSLLEEKYFQQKVIDYILTFQKKIEDTRKMVDHNEENQVKDSELEWLAGVLWNKGIENFAQERPDEVNNMSMLSADDSGYDMNDVINEEPSSKRRKLSNNNNYNSVNGSSFSGGDVYCDAAIAISGVCRCHVQRDRMVEMRKRLI</sequence>
<proteinExistence type="predicted"/>
<dbReference type="PANTHER" id="PTHR40375:SF2">
    <property type="entry name" value="SPORULATION-SPECIFIC PROTEIN 22"/>
    <property type="match status" value="1"/>
</dbReference>
<dbReference type="Proteomes" id="UP001378960">
    <property type="component" value="Unassembled WGS sequence"/>
</dbReference>
<dbReference type="InterPro" id="IPR039057">
    <property type="entry name" value="Spo22/ZIP4"/>
</dbReference>
<organism evidence="3 4">
    <name type="scientific">Pichia kluyveri</name>
    <name type="common">Yeast</name>
    <dbReference type="NCBI Taxonomy" id="36015"/>
    <lineage>
        <taxon>Eukaryota</taxon>
        <taxon>Fungi</taxon>
        <taxon>Dikarya</taxon>
        <taxon>Ascomycota</taxon>
        <taxon>Saccharomycotina</taxon>
        <taxon>Pichiomycetes</taxon>
        <taxon>Pichiales</taxon>
        <taxon>Pichiaceae</taxon>
        <taxon>Pichia</taxon>
    </lineage>
</organism>
<keyword evidence="1" id="KW-0469">Meiosis</keyword>
<dbReference type="PANTHER" id="PTHR40375">
    <property type="entry name" value="SPORULATION-SPECIFIC PROTEIN 22"/>
    <property type="match status" value="1"/>
</dbReference>